<evidence type="ECO:0000259" key="3">
    <source>
        <dbReference type="Pfam" id="PF00534"/>
    </source>
</evidence>
<evidence type="ECO:0000259" key="4">
    <source>
        <dbReference type="Pfam" id="PF13439"/>
    </source>
</evidence>
<dbReference type="Gene3D" id="3.40.50.2000">
    <property type="entry name" value="Glycogen Phosphorylase B"/>
    <property type="match status" value="2"/>
</dbReference>
<protein>
    <submittedName>
        <fullName evidence="5">Glycosyltransferase family 4 protein</fullName>
    </submittedName>
</protein>
<dbReference type="PANTHER" id="PTHR12526">
    <property type="entry name" value="GLYCOSYLTRANSFERASE"/>
    <property type="match status" value="1"/>
</dbReference>
<sequence>MKEQTKIFLVSPSPSTFTERDLEALRREYRVREAVISNYQGKNGLKRSLLITFEILRGVLWADLTYSWFAHNHSYLAVTLANLLGKRTIVVIGGYEVAREPEIEYGALLDPKLAKRVNYIIQNADHILAVSEFNRREILELGDHRHVAVVYNGIDCAQFSPGEEKDDLVITVCQINQSNITLKGLDTFLETAKRLPDLRFAIIGRDLDGSIEDLRRDAPANVEVVPSPSQGGLLQWYRRAKVYCQLSYRESFGVALAEAMSCECVPVVTDRGALPEVVGDTGFVVPYGDAEATAAAISEALRSDRGKAARARVEREFSLEERMQKIRNIIEERSV</sequence>
<dbReference type="RefSeq" id="WP_301678189.1">
    <property type="nucleotide sequence ID" value="NZ_VCYI01000016.1"/>
</dbReference>
<organism evidence="5 6">
    <name type="scientific">Methanoculleus methanifontis</name>
    <dbReference type="NCBI Taxonomy" id="2584086"/>
    <lineage>
        <taxon>Archaea</taxon>
        <taxon>Methanobacteriati</taxon>
        <taxon>Methanobacteriota</taxon>
        <taxon>Stenosarchaea group</taxon>
        <taxon>Methanomicrobia</taxon>
        <taxon>Methanomicrobiales</taxon>
        <taxon>Methanomicrobiaceae</taxon>
        <taxon>Methanoculleus</taxon>
    </lineage>
</organism>
<evidence type="ECO:0000256" key="2">
    <source>
        <dbReference type="ARBA" id="ARBA00022679"/>
    </source>
</evidence>
<proteinExistence type="predicted"/>
<dbReference type="EMBL" id="VCYI01000016">
    <property type="protein sequence ID" value="MDN7013590.1"/>
    <property type="molecule type" value="Genomic_DNA"/>
</dbReference>
<dbReference type="Pfam" id="PF00534">
    <property type="entry name" value="Glycos_transf_1"/>
    <property type="match status" value="1"/>
</dbReference>
<evidence type="ECO:0000313" key="6">
    <source>
        <dbReference type="Proteomes" id="UP001168423"/>
    </source>
</evidence>
<reference evidence="5" key="1">
    <citation type="submission" date="2019-05" db="EMBL/GenBank/DDBJ databases">
        <title>Isolation and characterization of methanogens from the cold seep sediment at Four-Way Closure Ridge.</title>
        <authorList>
            <person name="You Y.-T."/>
            <person name="Chen S.-C."/>
            <person name="Zhang W.-L."/>
            <person name="Lai M.-C."/>
        </authorList>
    </citation>
    <scope>NUCLEOTIDE SEQUENCE</scope>
    <source>
        <strain evidence="5">FWC-SCC3</strain>
    </source>
</reference>
<evidence type="ECO:0000256" key="1">
    <source>
        <dbReference type="ARBA" id="ARBA00022676"/>
    </source>
</evidence>
<dbReference type="InterPro" id="IPR028098">
    <property type="entry name" value="Glyco_trans_4-like_N"/>
</dbReference>
<keyword evidence="6" id="KW-1185">Reference proteome</keyword>
<name>A0ABT8M4U6_9EURY</name>
<dbReference type="InterPro" id="IPR001296">
    <property type="entry name" value="Glyco_trans_1"/>
</dbReference>
<accession>A0ABT8M4U6</accession>
<dbReference type="SUPFAM" id="SSF53756">
    <property type="entry name" value="UDP-Glycosyltransferase/glycogen phosphorylase"/>
    <property type="match status" value="1"/>
</dbReference>
<dbReference type="Proteomes" id="UP001168423">
    <property type="component" value="Unassembled WGS sequence"/>
</dbReference>
<feature type="domain" description="Glycosyltransferase subfamily 4-like N-terminal" evidence="4">
    <location>
        <begin position="18"/>
        <end position="157"/>
    </location>
</feature>
<comment type="caution">
    <text evidence="5">The sequence shown here is derived from an EMBL/GenBank/DDBJ whole genome shotgun (WGS) entry which is preliminary data.</text>
</comment>
<dbReference type="PANTHER" id="PTHR12526:SF640">
    <property type="entry name" value="COLANIC ACID BIOSYNTHESIS GLYCOSYLTRANSFERASE WCAL-RELATED"/>
    <property type="match status" value="1"/>
</dbReference>
<dbReference type="Pfam" id="PF13439">
    <property type="entry name" value="Glyco_transf_4"/>
    <property type="match status" value="1"/>
</dbReference>
<dbReference type="CDD" id="cd03801">
    <property type="entry name" value="GT4_PimA-like"/>
    <property type="match status" value="1"/>
</dbReference>
<gene>
    <name evidence="5" type="ORF">FGW20_11210</name>
</gene>
<evidence type="ECO:0000313" key="5">
    <source>
        <dbReference type="EMBL" id="MDN7013590.1"/>
    </source>
</evidence>
<feature type="domain" description="Glycosyl transferase family 1" evidence="3">
    <location>
        <begin position="181"/>
        <end position="307"/>
    </location>
</feature>
<keyword evidence="1" id="KW-0328">Glycosyltransferase</keyword>
<keyword evidence="2" id="KW-0808">Transferase</keyword>